<evidence type="ECO:0000313" key="1">
    <source>
        <dbReference type="EMBL" id="KTD80335.1"/>
    </source>
</evidence>
<organism evidence="2 4">
    <name type="scientific">Legionella steigerwaltii</name>
    <dbReference type="NCBI Taxonomy" id="460"/>
    <lineage>
        <taxon>Bacteria</taxon>
        <taxon>Pseudomonadati</taxon>
        <taxon>Pseudomonadota</taxon>
        <taxon>Gammaproteobacteria</taxon>
        <taxon>Legionellales</taxon>
        <taxon>Legionellaceae</taxon>
        <taxon>Legionella</taxon>
    </lineage>
</organism>
<reference evidence="2 4" key="2">
    <citation type="submission" date="2018-06" db="EMBL/GenBank/DDBJ databases">
        <authorList>
            <consortium name="Pathogen Informatics"/>
            <person name="Doyle S."/>
        </authorList>
    </citation>
    <scope>NUCLEOTIDE SEQUENCE [LARGE SCALE GENOMIC DNA]</scope>
    <source>
        <strain evidence="2 4">NCTC11991</strain>
    </source>
</reference>
<dbReference type="RefSeq" id="WP_058476183.1">
    <property type="nucleotide sequence ID" value="NZ_CAAAIO010000035.1"/>
</dbReference>
<evidence type="ECO:0000313" key="4">
    <source>
        <dbReference type="Proteomes" id="UP000255110"/>
    </source>
</evidence>
<evidence type="ECO:0000313" key="2">
    <source>
        <dbReference type="EMBL" id="STY22417.1"/>
    </source>
</evidence>
<proteinExistence type="predicted"/>
<gene>
    <name evidence="1" type="ORF">Lstg_0597</name>
    <name evidence="2" type="ORF">NCTC11991_01003</name>
</gene>
<sequence length="199" mass="22512">MKSKHFKPQPIPKTSEEAFDILSTTQDLDDISGILFRFKQLVNVERSVLTSHALQNSRVPNNQEFIDDLDARFNRLQKAVDDGKPYPTLYGDVCKVKDGISVILAYYQSQIKKEQPIASAYLRESLRRGTGELSTLISEISRNKHSTALDEKDSNILAKYTINSCAKSIMKDDVATIASIVQKPFLADHRDDPKFSYLK</sequence>
<dbReference type="OrthoDB" id="5652850at2"/>
<dbReference type="Proteomes" id="UP000255110">
    <property type="component" value="Unassembled WGS sequence"/>
</dbReference>
<dbReference type="EMBL" id="UGOY01000001">
    <property type="protein sequence ID" value="STY22417.1"/>
    <property type="molecule type" value="Genomic_DNA"/>
</dbReference>
<dbReference type="EMBL" id="LNYZ01000003">
    <property type="protein sequence ID" value="KTD80335.1"/>
    <property type="molecule type" value="Genomic_DNA"/>
</dbReference>
<dbReference type="AlphaFoldDB" id="A0A378L6S9"/>
<protein>
    <submittedName>
        <fullName evidence="2">Uncharacterized protein</fullName>
    </submittedName>
</protein>
<accession>A0A378L6S9</accession>
<reference evidence="1 3" key="1">
    <citation type="submission" date="2015-11" db="EMBL/GenBank/DDBJ databases">
        <title>Genomic analysis of 38 Legionella species identifies large and diverse effector repertoires.</title>
        <authorList>
            <person name="Burstein D."/>
            <person name="Amaro F."/>
            <person name="Zusman T."/>
            <person name="Lifshitz Z."/>
            <person name="Cohen O."/>
            <person name="Gilbert J.A."/>
            <person name="Pupko T."/>
            <person name="Shuman H.A."/>
            <person name="Segal G."/>
        </authorList>
    </citation>
    <scope>NUCLEOTIDE SEQUENCE [LARGE SCALE GENOMIC DNA]</scope>
    <source>
        <strain evidence="1 3">SC-18-C9</strain>
    </source>
</reference>
<keyword evidence="3" id="KW-1185">Reference proteome</keyword>
<name>A0A378L6S9_9GAMM</name>
<evidence type="ECO:0000313" key="3">
    <source>
        <dbReference type="Proteomes" id="UP000054820"/>
    </source>
</evidence>
<dbReference type="Proteomes" id="UP000054820">
    <property type="component" value="Unassembled WGS sequence"/>
</dbReference>
<dbReference type="STRING" id="460.Lstg_0597"/>